<evidence type="ECO:0000256" key="3">
    <source>
        <dbReference type="ARBA" id="ARBA00022692"/>
    </source>
</evidence>
<dbReference type="RefSeq" id="WP_263600246.1">
    <property type="nucleotide sequence ID" value="NZ_CP107028.1"/>
</dbReference>
<keyword evidence="3 6" id="KW-0812">Transmembrane</keyword>
<reference evidence="7" key="1">
    <citation type="submission" date="2022-10" db="EMBL/GenBank/DDBJ databases">
        <title>Mechanism of multi-heavy metal repair in Cytobacillus Firmus M7.</title>
        <authorList>
            <person name="Li X."/>
            <person name="Yu C."/>
        </authorList>
    </citation>
    <scope>NUCLEOTIDE SEQUENCE</scope>
    <source>
        <strain evidence="7">M7</strain>
        <plasmid evidence="7">p1</plasmid>
    </source>
</reference>
<feature type="transmembrane region" description="Helical" evidence="6">
    <location>
        <begin position="150"/>
        <end position="171"/>
    </location>
</feature>
<evidence type="ECO:0000313" key="8">
    <source>
        <dbReference type="Proteomes" id="UP001163104"/>
    </source>
</evidence>
<keyword evidence="2" id="KW-1003">Cell membrane</keyword>
<evidence type="ECO:0000256" key="6">
    <source>
        <dbReference type="SAM" id="Phobius"/>
    </source>
</evidence>
<feature type="transmembrane region" description="Helical" evidence="6">
    <location>
        <begin position="40"/>
        <end position="61"/>
    </location>
</feature>
<keyword evidence="7" id="KW-0614">Plasmid</keyword>
<feature type="transmembrane region" description="Helical" evidence="6">
    <location>
        <begin position="112"/>
        <end position="138"/>
    </location>
</feature>
<feature type="transmembrane region" description="Helical" evidence="6">
    <location>
        <begin position="6"/>
        <end position="28"/>
    </location>
</feature>
<accession>A0AA46Q6G2</accession>
<organism evidence="7 8">
    <name type="scientific">Cytobacillus firmus</name>
    <name type="common">Bacillus firmus</name>
    <dbReference type="NCBI Taxonomy" id="1399"/>
    <lineage>
        <taxon>Bacteria</taxon>
        <taxon>Bacillati</taxon>
        <taxon>Bacillota</taxon>
        <taxon>Bacilli</taxon>
        <taxon>Bacillales</taxon>
        <taxon>Bacillaceae</taxon>
        <taxon>Cytobacillus</taxon>
    </lineage>
</organism>
<keyword evidence="5 6" id="KW-0472">Membrane</keyword>
<evidence type="ECO:0000256" key="4">
    <source>
        <dbReference type="ARBA" id="ARBA00022989"/>
    </source>
</evidence>
<dbReference type="AlphaFoldDB" id="A0AA46Q6G2"/>
<evidence type="ECO:0000256" key="1">
    <source>
        <dbReference type="ARBA" id="ARBA00004651"/>
    </source>
</evidence>
<geneLocation type="plasmid" evidence="7 8">
    <name>p1</name>
</geneLocation>
<comment type="subcellular location">
    <subcellularLocation>
        <location evidence="1">Cell membrane</location>
        <topology evidence="1">Multi-pass membrane protein</topology>
    </subcellularLocation>
</comment>
<dbReference type="GO" id="GO:0005886">
    <property type="term" value="C:plasma membrane"/>
    <property type="evidence" value="ECO:0007669"/>
    <property type="project" value="UniProtKB-SubCell"/>
</dbReference>
<dbReference type="PANTHER" id="PTHR30086:SF20">
    <property type="entry name" value="ARGININE EXPORTER PROTEIN ARGO-RELATED"/>
    <property type="match status" value="1"/>
</dbReference>
<protein>
    <submittedName>
        <fullName evidence="7">LysE family translocator</fullName>
    </submittedName>
</protein>
<dbReference type="EMBL" id="CP107028">
    <property type="protein sequence ID" value="UYG98174.1"/>
    <property type="molecule type" value="Genomic_DNA"/>
</dbReference>
<dbReference type="Pfam" id="PF01810">
    <property type="entry name" value="LysE"/>
    <property type="match status" value="1"/>
</dbReference>
<dbReference type="InterPro" id="IPR001123">
    <property type="entry name" value="LeuE-type"/>
</dbReference>
<feature type="transmembrane region" description="Helical" evidence="6">
    <location>
        <begin position="183"/>
        <end position="203"/>
    </location>
</feature>
<dbReference type="GO" id="GO:0015171">
    <property type="term" value="F:amino acid transmembrane transporter activity"/>
    <property type="evidence" value="ECO:0007669"/>
    <property type="project" value="TreeGrafter"/>
</dbReference>
<evidence type="ECO:0000313" key="7">
    <source>
        <dbReference type="EMBL" id="UYG98174.1"/>
    </source>
</evidence>
<gene>
    <name evidence="7" type="ORF">OD459_27225</name>
</gene>
<name>A0AA46Q6G2_CYTFI</name>
<sequence length="204" mass="21734">MENFYLLKGIILGFSVAAPIGPVSILVIRRTLSAGLKFGFLSGLGATTAVTSYSLIAALGLTFVTNFLLGQQFLFRLIGGIFLCYLGVKIFFSKPAEKGASAERKSLFQSYLSVLFLTITNPIAILTFTGMFAGLGLAGEGVNYISGLQVVLGVSVGSAAWWLLLSIGVSLLQNRLNSKVLSWINRISGIIVLIFGLIALYGLI</sequence>
<dbReference type="PANTHER" id="PTHR30086">
    <property type="entry name" value="ARGININE EXPORTER PROTEIN ARGO"/>
    <property type="match status" value="1"/>
</dbReference>
<dbReference type="Proteomes" id="UP001163104">
    <property type="component" value="Plasmid p1"/>
</dbReference>
<proteinExistence type="predicted"/>
<evidence type="ECO:0000256" key="5">
    <source>
        <dbReference type="ARBA" id="ARBA00023136"/>
    </source>
</evidence>
<keyword evidence="4 6" id="KW-1133">Transmembrane helix</keyword>
<feature type="transmembrane region" description="Helical" evidence="6">
    <location>
        <begin position="73"/>
        <end position="92"/>
    </location>
</feature>
<evidence type="ECO:0000256" key="2">
    <source>
        <dbReference type="ARBA" id="ARBA00022475"/>
    </source>
</evidence>